<dbReference type="RefSeq" id="WP_114278382.1">
    <property type="nucleotide sequence ID" value="NZ_QPJY01000001.1"/>
</dbReference>
<dbReference type="Pfam" id="PF04353">
    <property type="entry name" value="Rsd_AlgQ"/>
    <property type="match status" value="1"/>
</dbReference>
<reference evidence="4 5" key="1">
    <citation type="submission" date="2018-07" db="EMBL/GenBank/DDBJ databases">
        <title>Genomic Encyclopedia of Type Strains, Phase IV (KMG-IV): sequencing the most valuable type-strain genomes for metagenomic binning, comparative biology and taxonomic classification.</title>
        <authorList>
            <person name="Goeker M."/>
        </authorList>
    </citation>
    <scope>NUCLEOTIDE SEQUENCE [LARGE SCALE GENOMIC DNA]</scope>
    <source>
        <strain evidence="4 5">DSM 26407</strain>
    </source>
</reference>
<sequence length="155" mass="17292">METGSVHKIGTSRRYEDAHAREIIEDLVNQRRRMMVLFCHAAGLDRCGMPAEADDPDEVLQAFCKALLAYLVYSETCFFDLPPERTPEAFGLLGLELQPQIKATSHIMEAFCEKYAGAEHTPLSEQLDEEMAHLGEALSARVGLEDQLARVLLLG</sequence>
<dbReference type="AlphaFoldDB" id="A0A369CM91"/>
<keyword evidence="5" id="KW-1185">Reference proteome</keyword>
<dbReference type="OrthoDB" id="5567237at2"/>
<comment type="caution">
    <text evidence="4">The sequence shown here is derived from an EMBL/GenBank/DDBJ whole genome shotgun (WGS) entry which is preliminary data.</text>
</comment>
<comment type="similarity">
    <text evidence="3">Belongs to the Rsd/AlgQ family.</text>
</comment>
<evidence type="ECO:0000256" key="3">
    <source>
        <dbReference type="RuleBase" id="RU004409"/>
    </source>
</evidence>
<organism evidence="4 5">
    <name type="scientific">Thioalbus denitrificans</name>
    <dbReference type="NCBI Taxonomy" id="547122"/>
    <lineage>
        <taxon>Bacteria</taxon>
        <taxon>Pseudomonadati</taxon>
        <taxon>Pseudomonadota</taxon>
        <taxon>Gammaproteobacteria</taxon>
        <taxon>Chromatiales</taxon>
        <taxon>Ectothiorhodospiraceae</taxon>
        <taxon>Thioalbus</taxon>
    </lineage>
</organism>
<dbReference type="EMBL" id="QPJY01000001">
    <property type="protein sequence ID" value="RCX33557.1"/>
    <property type="molecule type" value="Genomic_DNA"/>
</dbReference>
<keyword evidence="1 3" id="KW-0805">Transcription regulation</keyword>
<dbReference type="Proteomes" id="UP000252707">
    <property type="component" value="Unassembled WGS sequence"/>
</dbReference>
<evidence type="ECO:0000313" key="4">
    <source>
        <dbReference type="EMBL" id="RCX33557.1"/>
    </source>
</evidence>
<evidence type="ECO:0000256" key="1">
    <source>
        <dbReference type="ARBA" id="ARBA00023015"/>
    </source>
</evidence>
<name>A0A369CM91_9GAMM</name>
<dbReference type="InterPro" id="IPR038309">
    <property type="entry name" value="Rsd/AlgQ_sf"/>
</dbReference>
<keyword evidence="2 3" id="KW-0804">Transcription</keyword>
<evidence type="ECO:0000256" key="2">
    <source>
        <dbReference type="ARBA" id="ARBA00023163"/>
    </source>
</evidence>
<proteinExistence type="inferred from homology"/>
<gene>
    <name evidence="4" type="ORF">DFQ59_101862</name>
</gene>
<evidence type="ECO:0000313" key="5">
    <source>
        <dbReference type="Proteomes" id="UP000252707"/>
    </source>
</evidence>
<protein>
    <submittedName>
        <fullName evidence="4">Rsd/AlgQ-like regulator of RpoD</fullName>
    </submittedName>
</protein>
<dbReference type="GO" id="GO:0006355">
    <property type="term" value="P:regulation of DNA-templated transcription"/>
    <property type="evidence" value="ECO:0007669"/>
    <property type="project" value="InterPro"/>
</dbReference>
<accession>A0A369CM91</accession>
<dbReference type="InterPro" id="IPR007448">
    <property type="entry name" value="Sigma70_reg_Rsd_AlgQ"/>
</dbReference>
<dbReference type="Gene3D" id="1.20.120.1370">
    <property type="entry name" value="Regulator of RNA polymerase sigma(70) subunit, domain 4"/>
    <property type="match status" value="1"/>
</dbReference>